<evidence type="ECO:0000256" key="8">
    <source>
        <dbReference type="SAM" id="MobiDB-lite"/>
    </source>
</evidence>
<evidence type="ECO:0000256" key="2">
    <source>
        <dbReference type="ARBA" id="ARBA00009473"/>
    </source>
</evidence>
<dbReference type="Gene3D" id="3.20.20.70">
    <property type="entry name" value="Aldolase class I"/>
    <property type="match status" value="1"/>
</dbReference>
<dbReference type="InterPro" id="IPR002915">
    <property type="entry name" value="DeoC/FbaB/LacD_aldolase"/>
</dbReference>
<evidence type="ECO:0000313" key="9">
    <source>
        <dbReference type="EMBL" id="ADU35303.1"/>
    </source>
</evidence>
<dbReference type="CDD" id="cd00959">
    <property type="entry name" value="DeoC"/>
    <property type="match status" value="1"/>
</dbReference>
<comment type="catalytic activity">
    <reaction evidence="6">
        <text>2-deoxy-D-ribose 5-phosphate = D-glyceraldehyde 3-phosphate + acetaldehyde</text>
        <dbReference type="Rhea" id="RHEA:12821"/>
        <dbReference type="ChEBI" id="CHEBI:15343"/>
        <dbReference type="ChEBI" id="CHEBI:59776"/>
        <dbReference type="ChEBI" id="CHEBI:62877"/>
        <dbReference type="EC" id="4.1.2.4"/>
    </reaction>
</comment>
<dbReference type="AlphaFoldDB" id="E6UVS0"/>
<keyword evidence="4 9" id="KW-0456">Lyase</keyword>
<dbReference type="EC" id="4.1.2.4" evidence="3 7"/>
<dbReference type="HOGENOM" id="CLU_053595_3_0_4"/>
<dbReference type="InterPro" id="IPR013785">
    <property type="entry name" value="Aldolase_TIM"/>
</dbReference>
<organism evidence="9 10">
    <name type="scientific">Variovorax paradoxus (strain EPS)</name>
    <dbReference type="NCBI Taxonomy" id="595537"/>
    <lineage>
        <taxon>Bacteria</taxon>
        <taxon>Pseudomonadati</taxon>
        <taxon>Pseudomonadota</taxon>
        <taxon>Betaproteobacteria</taxon>
        <taxon>Burkholderiales</taxon>
        <taxon>Comamonadaceae</taxon>
        <taxon>Variovorax</taxon>
    </lineage>
</organism>
<dbReference type="eggNOG" id="COG0274">
    <property type="taxonomic scope" value="Bacteria"/>
</dbReference>
<dbReference type="Proteomes" id="UP000008917">
    <property type="component" value="Chromosome"/>
</dbReference>
<dbReference type="PANTHER" id="PTHR10889">
    <property type="entry name" value="DEOXYRIBOSE-PHOSPHATE ALDOLASE"/>
    <property type="match status" value="1"/>
</dbReference>
<reference evidence="9 10" key="2">
    <citation type="journal article" date="2013" name="Genome Announc.">
        <title>Genome of the Root-Associated Plant Growth-Promoting Bacterium Variovorax paradoxus Strain EPS.</title>
        <authorList>
            <person name="Han J.I."/>
            <person name="Spain J.C."/>
            <person name="Leadbetter J.R."/>
            <person name="Ovchinnikova G."/>
            <person name="Goodwin L.A."/>
            <person name="Han C.S."/>
            <person name="Woyke T."/>
            <person name="Davenport K.W."/>
            <person name="Orwin P.M."/>
        </authorList>
    </citation>
    <scope>NUCLEOTIDE SEQUENCE [LARGE SCALE GENOMIC DNA]</scope>
    <source>
        <strain evidence="9 10">EPS</strain>
    </source>
</reference>
<dbReference type="EMBL" id="CP002417">
    <property type="protein sequence ID" value="ADU35303.1"/>
    <property type="molecule type" value="Genomic_DNA"/>
</dbReference>
<keyword evidence="5" id="KW-0704">Schiff base</keyword>
<name>E6UVS0_VARPE</name>
<comment type="pathway">
    <text evidence="1">Carbohydrate degradation; 2-deoxy-D-ribose 1-phosphate degradation; D-glyceraldehyde 3-phosphate and acetaldehyde from 2-deoxy-alpha-D-ribose 1-phosphate: step 2/2.</text>
</comment>
<evidence type="ECO:0000256" key="7">
    <source>
        <dbReference type="NCBIfam" id="TIGR00126"/>
    </source>
</evidence>
<evidence type="ECO:0000256" key="3">
    <source>
        <dbReference type="ARBA" id="ARBA00012515"/>
    </source>
</evidence>
<dbReference type="STRING" id="595537.Varpa_1085"/>
<protein>
    <recommendedName>
        <fullName evidence="3 7">Deoxyribose-phosphate aldolase</fullName>
        <ecNumber evidence="3 7">4.1.2.4</ecNumber>
    </recommendedName>
</protein>
<dbReference type="InterPro" id="IPR011343">
    <property type="entry name" value="DeoC"/>
</dbReference>
<accession>E6UVS0</accession>
<evidence type="ECO:0000313" key="10">
    <source>
        <dbReference type="Proteomes" id="UP000008917"/>
    </source>
</evidence>
<dbReference type="PANTHER" id="PTHR10889:SF3">
    <property type="entry name" value="DEOXYRIBOSE-PHOSPHATE ALDOLASE"/>
    <property type="match status" value="1"/>
</dbReference>
<dbReference type="GO" id="GO:0004139">
    <property type="term" value="F:deoxyribose-phosphate aldolase activity"/>
    <property type="evidence" value="ECO:0007669"/>
    <property type="project" value="UniProtKB-UniRule"/>
</dbReference>
<feature type="region of interest" description="Disordered" evidence="8">
    <location>
        <begin position="1"/>
        <end position="24"/>
    </location>
</feature>
<dbReference type="SMART" id="SM01133">
    <property type="entry name" value="DeoC"/>
    <property type="match status" value="1"/>
</dbReference>
<dbReference type="SUPFAM" id="SSF51569">
    <property type="entry name" value="Aldolase"/>
    <property type="match status" value="1"/>
</dbReference>
<proteinExistence type="inferred from homology"/>
<dbReference type="OrthoDB" id="6579831at2"/>
<dbReference type="GO" id="GO:0009264">
    <property type="term" value="P:deoxyribonucleotide catabolic process"/>
    <property type="evidence" value="ECO:0007669"/>
    <property type="project" value="UniProtKB-UniRule"/>
</dbReference>
<evidence type="ECO:0000256" key="4">
    <source>
        <dbReference type="ARBA" id="ARBA00023239"/>
    </source>
</evidence>
<dbReference type="NCBIfam" id="TIGR00126">
    <property type="entry name" value="deoC"/>
    <property type="match status" value="1"/>
</dbReference>
<feature type="compositionally biased region" description="Low complexity" evidence="8">
    <location>
        <begin position="7"/>
        <end position="24"/>
    </location>
</feature>
<dbReference type="GO" id="GO:0005737">
    <property type="term" value="C:cytoplasm"/>
    <property type="evidence" value="ECO:0007669"/>
    <property type="project" value="InterPro"/>
</dbReference>
<evidence type="ECO:0000256" key="1">
    <source>
        <dbReference type="ARBA" id="ARBA00004816"/>
    </source>
</evidence>
<dbReference type="RefSeq" id="WP_013539548.1">
    <property type="nucleotide sequence ID" value="NC_014931.1"/>
</dbReference>
<comment type="similarity">
    <text evidence="2">Belongs to the DeoC/FbaB aldolase family. DeoC type 2 subfamily.</text>
</comment>
<dbReference type="Pfam" id="PF01791">
    <property type="entry name" value="DeoC"/>
    <property type="match status" value="1"/>
</dbReference>
<dbReference type="KEGG" id="vpe:Varpa_1085"/>
<reference evidence="10" key="1">
    <citation type="submission" date="2010-12" db="EMBL/GenBank/DDBJ databases">
        <title>Complete sequence of Variovorax paradoxus EPS.</title>
        <authorList>
            <consortium name="US DOE Joint Genome Institute"/>
            <person name="Lucas S."/>
            <person name="Copeland A."/>
            <person name="Lapidus A."/>
            <person name="Cheng J.-F."/>
            <person name="Goodwin L."/>
            <person name="Pitluck S."/>
            <person name="Teshima H."/>
            <person name="Detter J.C."/>
            <person name="Han C."/>
            <person name="Tapia R."/>
            <person name="Land M."/>
            <person name="Hauser L."/>
            <person name="Kyrpides N."/>
            <person name="Ivanova N."/>
            <person name="Ovchinnikova G."/>
            <person name="Orwin P."/>
            <person name="Han J.-I.G."/>
            <person name="Woyke T."/>
        </authorList>
    </citation>
    <scope>NUCLEOTIDE SEQUENCE [LARGE SCALE GENOMIC DNA]</scope>
    <source>
        <strain evidence="10">EPS</strain>
    </source>
</reference>
<sequence length="359" mass="38479">MTSTSLVRSSGAVRSRPAPPASAVAALTPATPVATTEAPAQPHAAARNTAQPFDSGWFEGIRINLSAAERRVATLPGRRSVKKDAQAGWLLKAITCIDLTTLNGDDTAERVRRLCAKAVTPVRADLLAALGFADRTLHTGAVCVYHRFVSTAVEALAGTGIPVAAVSTGFPAGLIPHELKLKEIEASVRDGAAEIDIVITREQVLTGQWQKLYDEMRDFRSAAGNAHVKAILATGELKTLRNVAKASMVCMMAGADFIKTSTGKEGVNATPLVTLVMLRMIRQYEARTGFRVGYKPAGGVSTAKTALDYQVLMKEELGRAWLEPDLFRIGASTLLADIERQLEHHVTGRYSAFNRHPIG</sequence>
<dbReference type="GO" id="GO:0016052">
    <property type="term" value="P:carbohydrate catabolic process"/>
    <property type="evidence" value="ECO:0007669"/>
    <property type="project" value="TreeGrafter"/>
</dbReference>
<gene>
    <name evidence="9" type="ordered locus">Varpa_1085</name>
</gene>
<evidence type="ECO:0000256" key="6">
    <source>
        <dbReference type="ARBA" id="ARBA00048791"/>
    </source>
</evidence>
<evidence type="ECO:0000256" key="5">
    <source>
        <dbReference type="ARBA" id="ARBA00023270"/>
    </source>
</evidence>